<dbReference type="PANTHER" id="PTHR46176:SF1">
    <property type="entry name" value="LD21662P"/>
    <property type="match status" value="1"/>
</dbReference>
<dbReference type="InterPro" id="IPR032017">
    <property type="entry name" value="FAM76"/>
</dbReference>
<evidence type="ECO:0000256" key="3">
    <source>
        <dbReference type="SAM" id="Coils"/>
    </source>
</evidence>
<gene>
    <name evidence="4" type="ORF">DSTB1V02_LOCUS3513</name>
</gene>
<sequence>MEPLFACSRCFTKHPFDELSQGKQLCKECRGSYPVVKCTYCRTEFQQESKNSTTSVCKKCEQNVKTHGQPSACVYCNTIAAFVGDKCDRCIHHERKYGPPKTCGQCKQRCAFDRRESNKVDGKLLCWLCMLSYKRALAKTKQTDPTRHSHVRTSKSALAAAESDPVISDHLVAIAQLKEEIAALNKQLGLKDAQLREKDKQITELKASQLSVEQELRRKLREHVKAHEVREDELVSRVKILQKQVASLSKNKSKGSNSNSPSIT</sequence>
<reference evidence="4" key="1">
    <citation type="submission" date="2020-11" db="EMBL/GenBank/DDBJ databases">
        <authorList>
            <person name="Tran Van P."/>
        </authorList>
    </citation>
    <scope>NUCLEOTIDE SEQUENCE</scope>
</reference>
<dbReference type="Proteomes" id="UP000677054">
    <property type="component" value="Unassembled WGS sequence"/>
</dbReference>
<evidence type="ECO:0008006" key="6">
    <source>
        <dbReference type="Google" id="ProtNLM"/>
    </source>
</evidence>
<name>A0A7R9A2F0_9CRUS</name>
<proteinExistence type="inferred from homology"/>
<keyword evidence="5" id="KW-1185">Reference proteome</keyword>
<dbReference type="Pfam" id="PF16046">
    <property type="entry name" value="FAM76"/>
    <property type="match status" value="2"/>
</dbReference>
<evidence type="ECO:0000313" key="4">
    <source>
        <dbReference type="EMBL" id="CAD7243597.1"/>
    </source>
</evidence>
<evidence type="ECO:0000313" key="5">
    <source>
        <dbReference type="Proteomes" id="UP000677054"/>
    </source>
</evidence>
<accession>A0A7R9A2F0</accession>
<organism evidence="4">
    <name type="scientific">Darwinula stevensoni</name>
    <dbReference type="NCBI Taxonomy" id="69355"/>
    <lineage>
        <taxon>Eukaryota</taxon>
        <taxon>Metazoa</taxon>
        <taxon>Ecdysozoa</taxon>
        <taxon>Arthropoda</taxon>
        <taxon>Crustacea</taxon>
        <taxon>Oligostraca</taxon>
        <taxon>Ostracoda</taxon>
        <taxon>Podocopa</taxon>
        <taxon>Podocopida</taxon>
        <taxon>Darwinulocopina</taxon>
        <taxon>Darwinuloidea</taxon>
        <taxon>Darwinulidae</taxon>
        <taxon>Darwinula</taxon>
    </lineage>
</organism>
<dbReference type="GO" id="GO:0016607">
    <property type="term" value="C:nuclear speck"/>
    <property type="evidence" value="ECO:0007669"/>
    <property type="project" value="TreeGrafter"/>
</dbReference>
<evidence type="ECO:0000256" key="2">
    <source>
        <dbReference type="ARBA" id="ARBA00023054"/>
    </source>
</evidence>
<dbReference type="AlphaFoldDB" id="A0A7R9A2F0"/>
<dbReference type="PANTHER" id="PTHR46176">
    <property type="entry name" value="LD21662P"/>
    <property type="match status" value="1"/>
</dbReference>
<dbReference type="EMBL" id="LR899979">
    <property type="protein sequence ID" value="CAD7243597.1"/>
    <property type="molecule type" value="Genomic_DNA"/>
</dbReference>
<dbReference type="EMBL" id="CAJPEV010000462">
    <property type="protein sequence ID" value="CAG0885527.1"/>
    <property type="molecule type" value="Genomic_DNA"/>
</dbReference>
<dbReference type="OrthoDB" id="3689at2759"/>
<keyword evidence="2 3" id="KW-0175">Coiled coil</keyword>
<protein>
    <recommendedName>
        <fullName evidence="6">Protein FAM76A</fullName>
    </recommendedName>
</protein>
<comment type="similarity">
    <text evidence="1">Belongs to the FAM76 family.</text>
</comment>
<feature type="coiled-coil region" evidence="3">
    <location>
        <begin position="167"/>
        <end position="194"/>
    </location>
</feature>
<evidence type="ECO:0000256" key="1">
    <source>
        <dbReference type="ARBA" id="ARBA00009097"/>
    </source>
</evidence>